<dbReference type="InParanoid" id="A0A1Q6DXD3"/>
<name>A0A1Q6DXD3_METT1</name>
<dbReference type="EMBL" id="MSDW01000001">
    <property type="protein sequence ID" value="OKY78998.1"/>
    <property type="molecule type" value="Genomic_DNA"/>
</dbReference>
<evidence type="ECO:0000313" key="2">
    <source>
        <dbReference type="Proteomes" id="UP000185744"/>
    </source>
</evidence>
<dbReference type="AlphaFoldDB" id="A0A1Q6DXD3"/>
<reference evidence="1" key="1">
    <citation type="submission" date="2016-12" db="EMBL/GenBank/DDBJ databases">
        <title>Discovery of methanogenic haloarchaea.</title>
        <authorList>
            <person name="Sorokin D.Y."/>
            <person name="Makarova K.S."/>
            <person name="Abbas B."/>
            <person name="Ferrer M."/>
            <person name="Golyshin P.N."/>
        </authorList>
    </citation>
    <scope>NUCLEOTIDE SEQUENCE [LARGE SCALE GENOMIC DNA]</scope>
    <source>
        <strain evidence="1">HMET1</strain>
    </source>
</reference>
<comment type="caution">
    <text evidence="1">The sequence shown here is derived from an EMBL/GenBank/DDBJ whole genome shotgun (WGS) entry which is preliminary data.</text>
</comment>
<dbReference type="Proteomes" id="UP000185744">
    <property type="component" value="Unassembled WGS sequence"/>
</dbReference>
<evidence type="ECO:0000313" key="1">
    <source>
        <dbReference type="EMBL" id="OKY78998.1"/>
    </source>
</evidence>
<keyword evidence="2" id="KW-1185">Reference proteome</keyword>
<proteinExistence type="predicted"/>
<sequence>MKEFIPSYPNPSTQLGASELTMNQSLAHQISSFMNLSADNDKAA</sequence>
<accession>A0A1Q6DXD3</accession>
<organism evidence="1 2">
    <name type="scientific">Methanohalarchaeum thermophilum</name>
    <dbReference type="NCBI Taxonomy" id="1903181"/>
    <lineage>
        <taxon>Archaea</taxon>
        <taxon>Methanobacteriati</taxon>
        <taxon>Methanobacteriota</taxon>
        <taxon>Methanonatronarchaeia</taxon>
        <taxon>Methanonatronarchaeales</taxon>
        <taxon>Methanonatronarchaeaceae</taxon>
        <taxon>Candidatus Methanohalarchaeum</taxon>
    </lineage>
</organism>
<protein>
    <submittedName>
        <fullName evidence="1">Uncharacterized protein</fullName>
    </submittedName>
</protein>
<gene>
    <name evidence="1" type="ORF">BTN85_1504</name>
</gene>